<dbReference type="Gene3D" id="3.40.50.10420">
    <property type="entry name" value="NagB/RpiA/CoA transferase-like"/>
    <property type="match status" value="1"/>
</dbReference>
<dbReference type="PANTHER" id="PTHR43682">
    <property type="entry name" value="LACTATE UTILIZATION PROTEIN C"/>
    <property type="match status" value="1"/>
</dbReference>
<protein>
    <submittedName>
        <fullName evidence="2">Lactate utilization protein B/C</fullName>
    </submittedName>
</protein>
<dbReference type="OrthoDB" id="9794157at2"/>
<keyword evidence="3" id="KW-1185">Reference proteome</keyword>
<dbReference type="RefSeq" id="WP_058979960.1">
    <property type="nucleotide sequence ID" value="NZ_BCMS01000005.1"/>
</dbReference>
<dbReference type="PANTHER" id="PTHR43682:SF1">
    <property type="entry name" value="LACTATE UTILIZATION PROTEIN C"/>
    <property type="match status" value="1"/>
</dbReference>
<dbReference type="InterPro" id="IPR003741">
    <property type="entry name" value="LUD_dom"/>
</dbReference>
<evidence type="ECO:0000313" key="3">
    <source>
        <dbReference type="Proteomes" id="UP000056209"/>
    </source>
</evidence>
<comment type="caution">
    <text evidence="2">The sequence shown here is derived from an EMBL/GenBank/DDBJ whole genome shotgun (WGS) entry which is preliminary data.</text>
</comment>
<accession>A0A117DPR2</accession>
<dbReference type="Pfam" id="PF02589">
    <property type="entry name" value="LUD_dom"/>
    <property type="match status" value="1"/>
</dbReference>
<organism evidence="2 3">
    <name type="scientific">Deinococcus grandis</name>
    <dbReference type="NCBI Taxonomy" id="57498"/>
    <lineage>
        <taxon>Bacteria</taxon>
        <taxon>Thermotogati</taxon>
        <taxon>Deinococcota</taxon>
        <taxon>Deinococci</taxon>
        <taxon>Deinococcales</taxon>
        <taxon>Deinococcaceae</taxon>
        <taxon>Deinococcus</taxon>
    </lineage>
</organism>
<feature type="domain" description="LUD" evidence="1">
    <location>
        <begin position="112"/>
        <end position="213"/>
    </location>
</feature>
<name>A0A117DPR2_9DEIO</name>
<dbReference type="AlphaFoldDB" id="A0A117DPR2"/>
<sequence length="214" mass="22577">MTAEPFPSTAEAKLELLTRINRAIAGAEQQPLPPYPVSAPLSREAVLHQFEDRILDYKAAFTRVLAGEIVGAVAAALGGARRVIVPPGLAAAWLPAGLDMLRDDPPLSHADLDRAEAVVTGCAVAVSETGTIVLDHGPDQGRRALSLIPDLHVCLVRGDQVVQTVRQAVDTVAASVRAGRPLTWLSGGSATSDIELVRVEGVHGPRHLHVIVVE</sequence>
<gene>
    <name evidence="2" type="ORF">DEIGR_330122</name>
</gene>
<dbReference type="Proteomes" id="UP000056209">
    <property type="component" value="Unassembled WGS sequence"/>
</dbReference>
<dbReference type="InterPro" id="IPR024185">
    <property type="entry name" value="FTHF_cligase-like_sf"/>
</dbReference>
<evidence type="ECO:0000259" key="1">
    <source>
        <dbReference type="Pfam" id="PF02589"/>
    </source>
</evidence>
<reference evidence="3" key="1">
    <citation type="submission" date="2015-11" db="EMBL/GenBank/DDBJ databases">
        <title>Draft Genome Sequence of the Radioresistant Bacterium Deinococcus grandis, Isolated from Freshwater Fish in Japan.</title>
        <authorList>
            <person name="Satoh K."/>
            <person name="Onodera T."/>
            <person name="Omoso K."/>
            <person name="Takeda-Yano K."/>
            <person name="Katayama T."/>
            <person name="Oono Y."/>
            <person name="Narumi I."/>
        </authorList>
    </citation>
    <scope>NUCLEOTIDE SEQUENCE [LARGE SCALE GENOMIC DNA]</scope>
    <source>
        <strain evidence="3">ATCC 43672</strain>
    </source>
</reference>
<dbReference type="InterPro" id="IPR037171">
    <property type="entry name" value="NagB/RpiA_transferase-like"/>
</dbReference>
<dbReference type="SUPFAM" id="SSF100950">
    <property type="entry name" value="NagB/RpiA/CoA transferase-like"/>
    <property type="match status" value="1"/>
</dbReference>
<dbReference type="EMBL" id="BCMS01000005">
    <property type="protein sequence ID" value="GAQ23864.1"/>
    <property type="molecule type" value="Genomic_DNA"/>
</dbReference>
<proteinExistence type="predicted"/>
<evidence type="ECO:0000313" key="2">
    <source>
        <dbReference type="EMBL" id="GAQ23864.1"/>
    </source>
</evidence>